<feature type="domain" description="Uroporphyrinogen decarboxylase (URO-D)" evidence="16">
    <location>
        <begin position="33"/>
        <end position="42"/>
    </location>
</feature>
<dbReference type="Pfam" id="PF01208">
    <property type="entry name" value="URO-D"/>
    <property type="match status" value="1"/>
</dbReference>
<dbReference type="OrthoDB" id="339900at2759"/>
<evidence type="ECO:0000313" key="17">
    <source>
        <dbReference type="EMBL" id="CAG5136718.1"/>
    </source>
</evidence>
<evidence type="ECO:0000256" key="6">
    <source>
        <dbReference type="ARBA" id="ARBA00014308"/>
    </source>
</evidence>
<evidence type="ECO:0000256" key="13">
    <source>
        <dbReference type="ARBA" id="ARBA00048411"/>
    </source>
</evidence>
<evidence type="ECO:0000256" key="8">
    <source>
        <dbReference type="ARBA" id="ARBA00022793"/>
    </source>
</evidence>
<name>A0A8S4A8X7_9EUPU</name>
<reference evidence="17" key="1">
    <citation type="submission" date="2021-04" db="EMBL/GenBank/DDBJ databases">
        <authorList>
            <consortium name="Molecular Ecology Group"/>
        </authorList>
    </citation>
    <scope>NUCLEOTIDE SEQUENCE</scope>
</reference>
<comment type="pathway">
    <text evidence="2 14">Porphyrin-containing compound metabolism; protoporphyrin-IX biosynthesis; coproporphyrinogen-III from 5-aminolevulinate: step 4/4.</text>
</comment>
<comment type="subcellular location">
    <subcellularLocation>
        <location evidence="1">Cytoplasm</location>
        <location evidence="1">Cytosol</location>
    </subcellularLocation>
</comment>
<evidence type="ECO:0000256" key="5">
    <source>
        <dbReference type="ARBA" id="ARBA00012288"/>
    </source>
</evidence>
<dbReference type="InterPro" id="IPR038071">
    <property type="entry name" value="UROD/MetE-like_sf"/>
</dbReference>
<evidence type="ECO:0000256" key="11">
    <source>
        <dbReference type="ARBA" id="ARBA00045708"/>
    </source>
</evidence>
<evidence type="ECO:0000256" key="9">
    <source>
        <dbReference type="ARBA" id="ARBA00023239"/>
    </source>
</evidence>
<dbReference type="GO" id="GO:0005829">
    <property type="term" value="C:cytosol"/>
    <property type="evidence" value="ECO:0007669"/>
    <property type="project" value="UniProtKB-SubCell"/>
</dbReference>
<dbReference type="EC" id="4.1.1.37" evidence="5 14"/>
<comment type="similarity">
    <text evidence="3 15">Belongs to the uroporphyrinogen decarboxylase family.</text>
</comment>
<comment type="function">
    <text evidence="11">Catalyzes the sequential decarboxylation of the four acetate side chains of uroporphyrinogen to form coproporphyrinogen and participates in the fifth step in the heme biosynthetic pathway. Isomer I or isomer III of uroporphyrinogen may serve as substrate, but only coproporphyrinogen III can ultimately be converted to heme. In vitro also decarboxylates pentacarboxylate porphyrinogen I.</text>
</comment>
<dbReference type="PROSITE" id="PS00906">
    <property type="entry name" value="UROD_1"/>
    <property type="match status" value="1"/>
</dbReference>
<comment type="catalytic activity">
    <reaction evidence="13">
        <text>uroporphyrinogen III + 4 H(+) = coproporphyrinogen III + 4 CO2</text>
        <dbReference type="Rhea" id="RHEA:19865"/>
        <dbReference type="ChEBI" id="CHEBI:15378"/>
        <dbReference type="ChEBI" id="CHEBI:16526"/>
        <dbReference type="ChEBI" id="CHEBI:57308"/>
        <dbReference type="ChEBI" id="CHEBI:57309"/>
        <dbReference type="EC" id="4.1.1.37"/>
    </reaction>
    <physiologicalReaction direction="left-to-right" evidence="13">
        <dbReference type="Rhea" id="RHEA:19866"/>
    </physiologicalReaction>
</comment>
<comment type="subunit">
    <text evidence="4">Homodimer.</text>
</comment>
<accession>A0A8S4A8X7</accession>
<proteinExistence type="inferred from homology"/>
<evidence type="ECO:0000256" key="7">
    <source>
        <dbReference type="ARBA" id="ARBA00022490"/>
    </source>
</evidence>
<evidence type="ECO:0000256" key="15">
    <source>
        <dbReference type="RuleBase" id="RU004169"/>
    </source>
</evidence>
<dbReference type="HAMAP" id="MF_00218">
    <property type="entry name" value="URO_D"/>
    <property type="match status" value="1"/>
</dbReference>
<evidence type="ECO:0000313" key="18">
    <source>
        <dbReference type="Proteomes" id="UP000678393"/>
    </source>
</evidence>
<evidence type="ECO:0000259" key="16">
    <source>
        <dbReference type="PROSITE" id="PS00906"/>
    </source>
</evidence>
<sequence>MAAPNTPHCQNFAPLKNDLILRAARGERTERVPVWLMRQAGRYLPEYKEAKGKTKFFETCRNPELVSELTLQPIQRFNLDAAIIFSDILVIPVAMGLTVANDPGEGPVYGNPISSPDDLKILNPNFDILTELGYVYEAITLTRVKLEGRVPLIGFTGAPWTLMKFMIENVSAGPNPNKARTFLVEHPDASHQLLGMLRDAITRHLVYQVKAGAQLLQVFDSFAGELGPHLFSKFELPILKQIAKDVKEKLLELNLDPVPMIVFAKDAHFAIEDLSLSGYDVVGLDWCVQTLHARKLAGNRVTLQGNLDPVMLFASKDEIKKAVKEMLNKFGTQRYIANLGHGVLKDTDPDHVAVFVDAVHRYSEDMNAVS</sequence>
<dbReference type="AlphaFoldDB" id="A0A8S4A8X7"/>
<evidence type="ECO:0000256" key="1">
    <source>
        <dbReference type="ARBA" id="ARBA00004514"/>
    </source>
</evidence>
<comment type="catalytic activity">
    <reaction evidence="12">
        <text>uroporphyrinogen I + 4 H(+) = coproporphyrinogen I + 4 CO2</text>
        <dbReference type="Rhea" id="RHEA:31239"/>
        <dbReference type="ChEBI" id="CHEBI:15378"/>
        <dbReference type="ChEBI" id="CHEBI:16526"/>
        <dbReference type="ChEBI" id="CHEBI:62626"/>
        <dbReference type="ChEBI" id="CHEBI:62631"/>
    </reaction>
    <physiologicalReaction direction="left-to-right" evidence="12">
        <dbReference type="Rhea" id="RHEA:31240"/>
    </physiologicalReaction>
</comment>
<dbReference type="PANTHER" id="PTHR21091">
    <property type="entry name" value="METHYLTETRAHYDROFOLATE:HOMOCYSTEINE METHYLTRANSFERASE RELATED"/>
    <property type="match status" value="1"/>
</dbReference>
<evidence type="ECO:0000256" key="3">
    <source>
        <dbReference type="ARBA" id="ARBA00009935"/>
    </source>
</evidence>
<dbReference type="InterPro" id="IPR006361">
    <property type="entry name" value="Uroporphyrinogen_deCO2ase_HemE"/>
</dbReference>
<dbReference type="FunFam" id="3.20.20.210:FF:000008">
    <property type="entry name" value="Uroporphyrinogen decarboxylase"/>
    <property type="match status" value="1"/>
</dbReference>
<dbReference type="Proteomes" id="UP000678393">
    <property type="component" value="Unassembled WGS sequence"/>
</dbReference>
<dbReference type="GO" id="GO:0004853">
    <property type="term" value="F:uroporphyrinogen decarboxylase activity"/>
    <property type="evidence" value="ECO:0007669"/>
    <property type="project" value="UniProtKB-EC"/>
</dbReference>
<organism evidence="17 18">
    <name type="scientific">Candidula unifasciata</name>
    <dbReference type="NCBI Taxonomy" id="100452"/>
    <lineage>
        <taxon>Eukaryota</taxon>
        <taxon>Metazoa</taxon>
        <taxon>Spiralia</taxon>
        <taxon>Lophotrochozoa</taxon>
        <taxon>Mollusca</taxon>
        <taxon>Gastropoda</taxon>
        <taxon>Heterobranchia</taxon>
        <taxon>Euthyneura</taxon>
        <taxon>Panpulmonata</taxon>
        <taxon>Eupulmonata</taxon>
        <taxon>Stylommatophora</taxon>
        <taxon>Helicina</taxon>
        <taxon>Helicoidea</taxon>
        <taxon>Geomitridae</taxon>
        <taxon>Candidula</taxon>
    </lineage>
</organism>
<comment type="caution">
    <text evidence="17">The sequence shown here is derived from an EMBL/GenBank/DDBJ whole genome shotgun (WGS) entry which is preliminary data.</text>
</comment>
<gene>
    <name evidence="17" type="ORF">CUNI_LOCUS22276</name>
</gene>
<dbReference type="PANTHER" id="PTHR21091:SF169">
    <property type="entry name" value="UROPORPHYRINOGEN DECARBOXYLASE"/>
    <property type="match status" value="1"/>
</dbReference>
<dbReference type="CDD" id="cd00717">
    <property type="entry name" value="URO-D"/>
    <property type="match status" value="1"/>
</dbReference>
<keyword evidence="10 14" id="KW-0627">Porphyrin biosynthesis</keyword>
<keyword evidence="7" id="KW-0963">Cytoplasm</keyword>
<keyword evidence="18" id="KW-1185">Reference proteome</keyword>
<keyword evidence="9 14" id="KW-0456">Lyase</keyword>
<dbReference type="EMBL" id="CAJHNH020008563">
    <property type="protein sequence ID" value="CAG5136718.1"/>
    <property type="molecule type" value="Genomic_DNA"/>
</dbReference>
<evidence type="ECO:0000256" key="10">
    <source>
        <dbReference type="ARBA" id="ARBA00023244"/>
    </source>
</evidence>
<evidence type="ECO:0000256" key="4">
    <source>
        <dbReference type="ARBA" id="ARBA00011738"/>
    </source>
</evidence>
<dbReference type="SUPFAM" id="SSF51726">
    <property type="entry name" value="UROD/MetE-like"/>
    <property type="match status" value="1"/>
</dbReference>
<evidence type="ECO:0000256" key="2">
    <source>
        <dbReference type="ARBA" id="ARBA00004804"/>
    </source>
</evidence>
<dbReference type="Gene3D" id="3.20.20.210">
    <property type="match status" value="1"/>
</dbReference>
<evidence type="ECO:0000256" key="14">
    <source>
        <dbReference type="RuleBase" id="RU000554"/>
    </source>
</evidence>
<evidence type="ECO:0000256" key="12">
    <source>
        <dbReference type="ARBA" id="ARBA00047341"/>
    </source>
</evidence>
<keyword evidence="8 14" id="KW-0210">Decarboxylase</keyword>
<dbReference type="NCBIfam" id="TIGR01464">
    <property type="entry name" value="hemE"/>
    <property type="match status" value="1"/>
</dbReference>
<dbReference type="InterPro" id="IPR000257">
    <property type="entry name" value="Uroporphyrinogen_deCOase"/>
</dbReference>
<dbReference type="GO" id="GO:0006783">
    <property type="term" value="P:heme biosynthetic process"/>
    <property type="evidence" value="ECO:0007669"/>
    <property type="project" value="TreeGrafter"/>
</dbReference>
<protein>
    <recommendedName>
        <fullName evidence="6 14">Uroporphyrinogen decarboxylase</fullName>
        <ecNumber evidence="5 14">4.1.1.37</ecNumber>
    </recommendedName>
</protein>